<keyword evidence="2" id="KW-0472">Membrane</keyword>
<dbReference type="SUPFAM" id="SSF52540">
    <property type="entry name" value="P-loop containing nucleoside triphosphate hydrolases"/>
    <property type="match status" value="1"/>
</dbReference>
<dbReference type="PANTHER" id="PTHR43681:SF1">
    <property type="entry name" value="SARCALUMENIN"/>
    <property type="match status" value="1"/>
</dbReference>
<proteinExistence type="predicted"/>
<dbReference type="EMBL" id="FUYE01000004">
    <property type="protein sequence ID" value="SKA89874.1"/>
    <property type="molecule type" value="Genomic_DNA"/>
</dbReference>
<feature type="domain" description="G" evidence="3">
    <location>
        <begin position="51"/>
        <end position="177"/>
    </location>
</feature>
<dbReference type="PANTHER" id="PTHR43681">
    <property type="entry name" value="TRANSMEMBRANE GTPASE FZO"/>
    <property type="match status" value="1"/>
</dbReference>
<sequence>MIGDEYFQLRTRLSSELHALAEAIRDAGGDTEAIAITENLIASLKDPFVFVVVGEVNVGKSTFLNALFGQDFSRTGVMPTTDKIYFFKHGPRHEIVPITPTLDEVHVPLDLLKDFHIVDTPGTNSIEDEHQEITERFVPIADLVIFVFSAMNPWGASAWQFLDKVHRHWMRHVIFVLQQCDLRTQEEISVITDYMGQLSRQRYGQDFPLFAVSGRDASLARRAPEGGERQRLLEESGFLALEQHVSTLVGKNAARLNKLSSTVRMARQLLNHLRENLEQQIQLVQQTAGLIQEFLTEREMQVDRTLKKILPALDATERDYHESCVRVADMADDVLSTSQAFKKGPGEEEEIKPESLDHRLFQDLQHRSGDRWRQVGIILEEDYLQYDRFLHVQGRGSLFPSDAPLPAETDPDIRRLFAVHIDSTIRRFVLGLKLDEAIEPGLLRARKRARWVPWLILPVITAVAIAWYFDGPIGAAITGAGGLLLLGFALLITQTTLNSTRAQLADRLETSTVKLREMLQTQVHHDVSTLFGRFLPLLEPAKEDAQAREQYLLAQRDRLQTLSESLHAFQHELVR</sequence>
<keyword evidence="2" id="KW-0812">Transmembrane</keyword>
<gene>
    <name evidence="4" type="ORF">SAMN02745166_01628</name>
</gene>
<dbReference type="RefSeq" id="WP_078812814.1">
    <property type="nucleotide sequence ID" value="NZ_FUYE01000004.1"/>
</dbReference>
<dbReference type="Gene3D" id="3.40.50.300">
    <property type="entry name" value="P-loop containing nucleotide triphosphate hydrolases"/>
    <property type="match status" value="1"/>
</dbReference>
<dbReference type="STRING" id="48467.SAMN02745166_01628"/>
<dbReference type="AlphaFoldDB" id="A0A1T4XK50"/>
<evidence type="ECO:0000313" key="5">
    <source>
        <dbReference type="Proteomes" id="UP000190774"/>
    </source>
</evidence>
<dbReference type="OrthoDB" id="9802035at2"/>
<dbReference type="Pfam" id="PF01926">
    <property type="entry name" value="MMR_HSR1"/>
    <property type="match status" value="1"/>
</dbReference>
<keyword evidence="1" id="KW-0175">Coiled coil</keyword>
<keyword evidence="2" id="KW-1133">Transmembrane helix</keyword>
<feature type="transmembrane region" description="Helical" evidence="2">
    <location>
        <begin position="475"/>
        <end position="493"/>
    </location>
</feature>
<dbReference type="InterPro" id="IPR051943">
    <property type="entry name" value="TRAFAC_Dynamin-like_GTPase"/>
</dbReference>
<dbReference type="CDD" id="cd09912">
    <property type="entry name" value="DLP_2"/>
    <property type="match status" value="1"/>
</dbReference>
<feature type="transmembrane region" description="Helical" evidence="2">
    <location>
        <begin position="451"/>
        <end position="469"/>
    </location>
</feature>
<evidence type="ECO:0000256" key="2">
    <source>
        <dbReference type="SAM" id="Phobius"/>
    </source>
</evidence>
<feature type="coiled-coil region" evidence="1">
    <location>
        <begin position="256"/>
        <end position="287"/>
    </location>
</feature>
<evidence type="ECO:0000259" key="3">
    <source>
        <dbReference type="Pfam" id="PF01926"/>
    </source>
</evidence>
<dbReference type="Proteomes" id="UP000190774">
    <property type="component" value="Unassembled WGS sequence"/>
</dbReference>
<dbReference type="InterPro" id="IPR027417">
    <property type="entry name" value="P-loop_NTPase"/>
</dbReference>
<accession>A0A1T4XK50</accession>
<dbReference type="InterPro" id="IPR006073">
    <property type="entry name" value="GTP-bd"/>
</dbReference>
<name>A0A1T4XK50_9BACT</name>
<reference evidence="5" key="1">
    <citation type="submission" date="2017-02" db="EMBL/GenBank/DDBJ databases">
        <authorList>
            <person name="Varghese N."/>
            <person name="Submissions S."/>
        </authorList>
    </citation>
    <scope>NUCLEOTIDE SEQUENCE [LARGE SCALE GENOMIC DNA]</scope>
    <source>
        <strain evidence="5">ATCC 700200</strain>
    </source>
</reference>
<evidence type="ECO:0000313" key="4">
    <source>
        <dbReference type="EMBL" id="SKA89874.1"/>
    </source>
</evidence>
<keyword evidence="5" id="KW-1185">Reference proteome</keyword>
<evidence type="ECO:0000256" key="1">
    <source>
        <dbReference type="SAM" id="Coils"/>
    </source>
</evidence>
<dbReference type="GO" id="GO:0005525">
    <property type="term" value="F:GTP binding"/>
    <property type="evidence" value="ECO:0007669"/>
    <property type="project" value="InterPro"/>
</dbReference>
<protein>
    <submittedName>
        <fullName evidence="4">50S ribosome-binding GTPase</fullName>
    </submittedName>
</protein>
<organism evidence="4 5">
    <name type="scientific">Prosthecobacter debontii</name>
    <dbReference type="NCBI Taxonomy" id="48467"/>
    <lineage>
        <taxon>Bacteria</taxon>
        <taxon>Pseudomonadati</taxon>
        <taxon>Verrucomicrobiota</taxon>
        <taxon>Verrucomicrobiia</taxon>
        <taxon>Verrucomicrobiales</taxon>
        <taxon>Verrucomicrobiaceae</taxon>
        <taxon>Prosthecobacter</taxon>
    </lineage>
</organism>